<keyword evidence="1" id="KW-1133">Transmembrane helix</keyword>
<feature type="transmembrane region" description="Helical" evidence="1">
    <location>
        <begin position="52"/>
        <end position="70"/>
    </location>
</feature>
<dbReference type="Proteomes" id="UP000724874">
    <property type="component" value="Unassembled WGS sequence"/>
</dbReference>
<dbReference type="EMBL" id="JADNYJ010000168">
    <property type="protein sequence ID" value="KAF8877555.1"/>
    <property type="molecule type" value="Genomic_DNA"/>
</dbReference>
<accession>A0A9P5TGC2</accession>
<comment type="caution">
    <text evidence="2">The sequence shown here is derived from an EMBL/GenBank/DDBJ whole genome shotgun (WGS) entry which is preliminary data.</text>
</comment>
<keyword evidence="1" id="KW-0472">Membrane</keyword>
<evidence type="ECO:0000313" key="2">
    <source>
        <dbReference type="EMBL" id="KAF8877555.1"/>
    </source>
</evidence>
<reference evidence="2" key="1">
    <citation type="submission" date="2020-11" db="EMBL/GenBank/DDBJ databases">
        <authorList>
            <consortium name="DOE Joint Genome Institute"/>
            <person name="Ahrendt S."/>
            <person name="Riley R."/>
            <person name="Andreopoulos W."/>
            <person name="LaButti K."/>
            <person name="Pangilinan J."/>
            <person name="Ruiz-duenas F.J."/>
            <person name="Barrasa J.M."/>
            <person name="Sanchez-Garcia M."/>
            <person name="Camarero S."/>
            <person name="Miyauchi S."/>
            <person name="Serrano A."/>
            <person name="Linde D."/>
            <person name="Babiker R."/>
            <person name="Drula E."/>
            <person name="Ayuso-Fernandez I."/>
            <person name="Pacheco R."/>
            <person name="Padilla G."/>
            <person name="Ferreira P."/>
            <person name="Barriuso J."/>
            <person name="Kellner H."/>
            <person name="Castanera R."/>
            <person name="Alfaro M."/>
            <person name="Ramirez L."/>
            <person name="Pisabarro A.G."/>
            <person name="Kuo A."/>
            <person name="Tritt A."/>
            <person name="Lipzen A."/>
            <person name="He G."/>
            <person name="Yan M."/>
            <person name="Ng V."/>
            <person name="Cullen D."/>
            <person name="Martin F."/>
            <person name="Rosso M.-N."/>
            <person name="Henrissat B."/>
            <person name="Hibbett D."/>
            <person name="Martinez A.T."/>
            <person name="Grigoriev I.V."/>
        </authorList>
    </citation>
    <scope>NUCLEOTIDE SEQUENCE</scope>
    <source>
        <strain evidence="2">AH 44721</strain>
    </source>
</reference>
<feature type="transmembrane region" description="Helical" evidence="1">
    <location>
        <begin position="76"/>
        <end position="97"/>
    </location>
</feature>
<name>A0A9P5TGC2_GYMJU</name>
<proteinExistence type="predicted"/>
<sequence length="98" mass="11430">YILTVTQGLFFSFLLILVGAHIPFTTAIHLSLLYSDHHLTRLHPPLPLQSKFMFMIITLYASSTLPPAFFTETDLFFILGCFTTYCTHLFIHLFIYYY</sequence>
<feature type="non-terminal residue" evidence="2">
    <location>
        <position position="98"/>
    </location>
</feature>
<keyword evidence="1" id="KW-0812">Transmembrane</keyword>
<evidence type="ECO:0000313" key="3">
    <source>
        <dbReference type="Proteomes" id="UP000724874"/>
    </source>
</evidence>
<dbReference type="AlphaFoldDB" id="A0A9P5TGC2"/>
<evidence type="ECO:0000256" key="1">
    <source>
        <dbReference type="SAM" id="Phobius"/>
    </source>
</evidence>
<gene>
    <name evidence="2" type="ORF">CPB84DRAFT_1794770</name>
</gene>
<protein>
    <submittedName>
        <fullName evidence="2">Uncharacterized protein</fullName>
    </submittedName>
</protein>
<keyword evidence="3" id="KW-1185">Reference proteome</keyword>
<feature type="transmembrane region" description="Helical" evidence="1">
    <location>
        <begin position="12"/>
        <end position="32"/>
    </location>
</feature>
<organism evidence="2 3">
    <name type="scientific">Gymnopilus junonius</name>
    <name type="common">Spectacular rustgill mushroom</name>
    <name type="synonym">Gymnopilus spectabilis subsp. junonius</name>
    <dbReference type="NCBI Taxonomy" id="109634"/>
    <lineage>
        <taxon>Eukaryota</taxon>
        <taxon>Fungi</taxon>
        <taxon>Dikarya</taxon>
        <taxon>Basidiomycota</taxon>
        <taxon>Agaricomycotina</taxon>
        <taxon>Agaricomycetes</taxon>
        <taxon>Agaricomycetidae</taxon>
        <taxon>Agaricales</taxon>
        <taxon>Agaricineae</taxon>
        <taxon>Hymenogastraceae</taxon>
        <taxon>Gymnopilus</taxon>
    </lineage>
</organism>